<dbReference type="GeneID" id="19321665"/>
<evidence type="ECO:0000313" key="1">
    <source>
        <dbReference type="EMBL" id="EOO04266.1"/>
    </source>
</evidence>
<organism evidence="1 2">
    <name type="scientific">Phaeoacremonium minimum (strain UCR-PA7)</name>
    <name type="common">Esca disease fungus</name>
    <name type="synonym">Togninia minima</name>
    <dbReference type="NCBI Taxonomy" id="1286976"/>
    <lineage>
        <taxon>Eukaryota</taxon>
        <taxon>Fungi</taxon>
        <taxon>Dikarya</taxon>
        <taxon>Ascomycota</taxon>
        <taxon>Pezizomycotina</taxon>
        <taxon>Sordariomycetes</taxon>
        <taxon>Sordariomycetidae</taxon>
        <taxon>Togniniales</taxon>
        <taxon>Togniniaceae</taxon>
        <taxon>Phaeoacremonium</taxon>
    </lineage>
</organism>
<dbReference type="EMBL" id="KB932781">
    <property type="protein sequence ID" value="EOO04266.1"/>
    <property type="molecule type" value="Genomic_DNA"/>
</dbReference>
<proteinExistence type="predicted"/>
<dbReference type="KEGG" id="tmn:UCRPA7_151"/>
<dbReference type="AlphaFoldDB" id="R8BXZ2"/>
<dbReference type="RefSeq" id="XP_007910940.1">
    <property type="nucleotide sequence ID" value="XM_007912749.1"/>
</dbReference>
<reference evidence="2" key="1">
    <citation type="journal article" date="2013" name="Genome Announc.">
        <title>Draft genome sequence of the ascomycete Phaeoacremonium aleophilum strain UCR-PA7, a causal agent of the esca disease complex in grapevines.</title>
        <authorList>
            <person name="Blanco-Ulate B."/>
            <person name="Rolshausen P."/>
            <person name="Cantu D."/>
        </authorList>
    </citation>
    <scope>NUCLEOTIDE SEQUENCE [LARGE SCALE GENOMIC DNA]</scope>
    <source>
        <strain evidence="2">UCR-PA7</strain>
    </source>
</reference>
<keyword evidence="2" id="KW-1185">Reference proteome</keyword>
<dbReference type="InterPro" id="IPR053239">
    <property type="entry name" value="Dual_spec_PTase"/>
</dbReference>
<sequence length="543" mass="60285">MPGPPPKQALTHDNPQPSLLHPPDGYVRLDSGSLALYKIDAAHVADALDYISRQPLPDPSQVFPWLHGLHPNNHIQQAFFIARRRALRKTPCCLRGITVVKADGDLTVARLKGAIAPHEFMQSGTTAEFLEVDPKEGFSVRNFQIQAAKTAMTSDIIVYGDDDVLVRKLGWDIAAAQKRWREKHEAQGHPLPCYNTFICVSPFADFENAHDELVAVDSAGRLTGNVVDFFHQERTEMYAMTKASEISHNVWLGPTPDHGTEEEERYDVLIECSDMGRLNAAALQAIAESSDEIVKQPYLDFPSSGSILPPTWSHAEADGILETCRWIYHLAHGTTPSTIPSRKDEDGDFTMSDDVDSKITQPGRSRKILIHCADGYTESTMLGIAYFSFSTGRPVPDAWLQLHTTMRRNFFAYPTDVALLMALAPRLLSESPACRDKNLSEITAMVKDEPKWLPGLDGSLPSRILDYMYLGNLGHANNPDLLRALGIGQILSVGETAMWRDGELEEWGMENTCIIQGVQDNGIDPLTEEFERCLEFIGMSLSG</sequence>
<dbReference type="OrthoDB" id="273181at2759"/>
<evidence type="ECO:0000313" key="2">
    <source>
        <dbReference type="Proteomes" id="UP000014074"/>
    </source>
</evidence>
<dbReference type="InterPro" id="IPR029021">
    <property type="entry name" value="Prot-tyrosine_phosphatase-like"/>
</dbReference>
<protein>
    <submittedName>
        <fullName evidence="1">Putative pps1 dual specificty phosphatase protein</fullName>
    </submittedName>
</protein>
<accession>R8BXZ2</accession>
<dbReference type="PANTHER" id="PTHR47550:SF1">
    <property type="entry name" value="DUAL SPECIFICITY PROTEIN PHOSPHATASE PPS1"/>
    <property type="match status" value="1"/>
</dbReference>
<dbReference type="Proteomes" id="UP000014074">
    <property type="component" value="Unassembled WGS sequence"/>
</dbReference>
<dbReference type="PANTHER" id="PTHR47550">
    <property type="entry name" value="DUAL SPECIFICITY PROTEIN PHOSPHATASE PPS1"/>
    <property type="match status" value="1"/>
</dbReference>
<dbReference type="Gene3D" id="3.90.190.10">
    <property type="entry name" value="Protein tyrosine phosphatase superfamily"/>
    <property type="match status" value="1"/>
</dbReference>
<dbReference type="eggNOG" id="KOG1716">
    <property type="taxonomic scope" value="Eukaryota"/>
</dbReference>
<dbReference type="HOGENOM" id="CLU_003560_1_0_1"/>
<name>R8BXZ2_PHAM7</name>
<dbReference type="SUPFAM" id="SSF52799">
    <property type="entry name" value="(Phosphotyrosine protein) phosphatases II"/>
    <property type="match status" value="2"/>
</dbReference>
<gene>
    <name evidence="1" type="ORF">UCRPA7_151</name>
</gene>
<dbReference type="GO" id="GO:0033260">
    <property type="term" value="P:nuclear DNA replication"/>
    <property type="evidence" value="ECO:0007669"/>
    <property type="project" value="TreeGrafter"/>
</dbReference>
<dbReference type="GO" id="GO:0005634">
    <property type="term" value="C:nucleus"/>
    <property type="evidence" value="ECO:0007669"/>
    <property type="project" value="GOC"/>
</dbReference>
<dbReference type="GO" id="GO:0008138">
    <property type="term" value="F:protein tyrosine/serine/threonine phosphatase activity"/>
    <property type="evidence" value="ECO:0007669"/>
    <property type="project" value="TreeGrafter"/>
</dbReference>